<feature type="region of interest" description="Disordered" evidence="2">
    <location>
        <begin position="221"/>
        <end position="240"/>
    </location>
</feature>
<dbReference type="EMBL" id="CAJNOQ010002827">
    <property type="protein sequence ID" value="CAF0980879.1"/>
    <property type="molecule type" value="Genomic_DNA"/>
</dbReference>
<evidence type="ECO:0000313" key="7">
    <source>
        <dbReference type="Proteomes" id="UP000663829"/>
    </source>
</evidence>
<sequence>MPQIGDIRLNKNTNRCQIWNGSEYRALCSKENCRKYPKKSSLCFAHYTEQKQQREKNVTILNDGNEQCSTNIGNTTNGFFISAIDDNIVDLLNHSKNEPHEEKMSERRKLTRRIESSMLSTPKIGDIKITNDTNRRYRWTGTKWRDLCRRDNCNKRAKKASLCCAHYTEQRQAVAALIGKTNDINRSMVSPKIDLWESSFNIDNIEPKDTEEWITTFDNFKEEPESDERERKEEKITDSESFANSIKQEIQIITRNDNELRNNMFKRRQFMSDITINQESEQKRLKNAEEMQQQSLDEGLQHPDIARLDAQCPISTYNAESFTNSSRILHLNEHQNLMTMKRDHLIQQANKTRSIIASIQLDDRKYHQAHAQNDEWIEQYLEEYRLRKQQIDREHKLADNNFEQKRQTIVNDYENNIAPKVNYLSKKVDLYSYEIKQFQQCLEQLHEDVEELKKIS</sequence>
<gene>
    <name evidence="4" type="ORF">GPM918_LOCUS12742</name>
    <name evidence="3" type="ORF">OVA965_LOCUS6149</name>
    <name evidence="6" type="ORF">SRO942_LOCUS12742</name>
    <name evidence="5" type="ORF">TMI583_LOCUS6145</name>
</gene>
<proteinExistence type="predicted"/>
<dbReference type="Proteomes" id="UP000681722">
    <property type="component" value="Unassembled WGS sequence"/>
</dbReference>
<evidence type="ECO:0000313" key="3">
    <source>
        <dbReference type="EMBL" id="CAF0831131.1"/>
    </source>
</evidence>
<comment type="caution">
    <text evidence="4">The sequence shown here is derived from an EMBL/GenBank/DDBJ whole genome shotgun (WGS) entry which is preliminary data.</text>
</comment>
<feature type="compositionally biased region" description="Basic and acidic residues" evidence="2">
    <location>
        <begin position="221"/>
        <end position="238"/>
    </location>
</feature>
<accession>A0A814FG44</accession>
<dbReference type="EMBL" id="CAJNOK010001809">
    <property type="protein sequence ID" value="CAF0831131.1"/>
    <property type="molecule type" value="Genomic_DNA"/>
</dbReference>
<evidence type="ECO:0000256" key="2">
    <source>
        <dbReference type="SAM" id="MobiDB-lite"/>
    </source>
</evidence>
<reference evidence="4" key="1">
    <citation type="submission" date="2021-02" db="EMBL/GenBank/DDBJ databases">
        <authorList>
            <person name="Nowell W R."/>
        </authorList>
    </citation>
    <scope>NUCLEOTIDE SEQUENCE</scope>
</reference>
<dbReference type="Proteomes" id="UP000663829">
    <property type="component" value="Unassembled WGS sequence"/>
</dbReference>
<dbReference type="AlphaFoldDB" id="A0A814FG44"/>
<evidence type="ECO:0000313" key="4">
    <source>
        <dbReference type="EMBL" id="CAF0980879.1"/>
    </source>
</evidence>
<dbReference type="EMBL" id="CAJOBC010002827">
    <property type="protein sequence ID" value="CAF3753457.1"/>
    <property type="molecule type" value="Genomic_DNA"/>
</dbReference>
<dbReference type="Proteomes" id="UP000682733">
    <property type="component" value="Unassembled WGS sequence"/>
</dbReference>
<keyword evidence="1" id="KW-0175">Coiled coil</keyword>
<protein>
    <submittedName>
        <fullName evidence="4">Uncharacterized protein</fullName>
    </submittedName>
</protein>
<name>A0A814FG44_9BILA</name>
<evidence type="ECO:0000313" key="6">
    <source>
        <dbReference type="EMBL" id="CAF3753457.1"/>
    </source>
</evidence>
<evidence type="ECO:0000313" key="5">
    <source>
        <dbReference type="EMBL" id="CAF3615619.1"/>
    </source>
</evidence>
<keyword evidence="7" id="KW-1185">Reference proteome</keyword>
<dbReference type="Proteomes" id="UP000677228">
    <property type="component" value="Unassembled WGS sequence"/>
</dbReference>
<dbReference type="OrthoDB" id="10044276at2759"/>
<evidence type="ECO:0000256" key="1">
    <source>
        <dbReference type="SAM" id="Coils"/>
    </source>
</evidence>
<organism evidence="4 7">
    <name type="scientific">Didymodactylos carnosus</name>
    <dbReference type="NCBI Taxonomy" id="1234261"/>
    <lineage>
        <taxon>Eukaryota</taxon>
        <taxon>Metazoa</taxon>
        <taxon>Spiralia</taxon>
        <taxon>Gnathifera</taxon>
        <taxon>Rotifera</taxon>
        <taxon>Eurotatoria</taxon>
        <taxon>Bdelloidea</taxon>
        <taxon>Philodinida</taxon>
        <taxon>Philodinidae</taxon>
        <taxon>Didymodactylos</taxon>
    </lineage>
</organism>
<dbReference type="EMBL" id="CAJOBA010001809">
    <property type="protein sequence ID" value="CAF3615619.1"/>
    <property type="molecule type" value="Genomic_DNA"/>
</dbReference>
<feature type="coiled-coil region" evidence="1">
    <location>
        <begin position="271"/>
        <end position="298"/>
    </location>
</feature>